<evidence type="ECO:0000313" key="2">
    <source>
        <dbReference type="Proteomes" id="UP000175744"/>
    </source>
</evidence>
<dbReference type="GO" id="GO:0008967">
    <property type="term" value="F:phosphoglycolate phosphatase activity"/>
    <property type="evidence" value="ECO:0007669"/>
    <property type="project" value="UniProtKB-EC"/>
</dbReference>
<gene>
    <name evidence="1" type="primary">gph</name>
    <name evidence="1" type="ORF">CLOACE_14230</name>
</gene>
<dbReference type="PANTHER" id="PTHR46191">
    <property type="match status" value="1"/>
</dbReference>
<keyword evidence="1" id="KW-0378">Hydrolase</keyword>
<comment type="caution">
    <text evidence="1">The sequence shown here is derived from an EMBL/GenBank/DDBJ whole genome shotgun (WGS) entry which is preliminary data.</text>
</comment>
<dbReference type="InterPro" id="IPR006439">
    <property type="entry name" value="HAD-SF_hydro_IA"/>
</dbReference>
<dbReference type="OrthoDB" id="9807630at2"/>
<dbReference type="Proteomes" id="UP000175744">
    <property type="component" value="Unassembled WGS sequence"/>
</dbReference>
<dbReference type="SUPFAM" id="SSF56784">
    <property type="entry name" value="HAD-like"/>
    <property type="match status" value="1"/>
</dbReference>
<dbReference type="RefSeq" id="WP_070110407.1">
    <property type="nucleotide sequence ID" value="NZ_LZFO01000018.1"/>
</dbReference>
<sequence length="232" mass="28136">MKNTKCILFDCMETLIDMTELPKFEDYALWAYHGAELEDYWKDFHEFLEEYIYSKDIIEKFIISSKEYDLSEIFKIMAKRKTKDNFLIEYIFKKLMNNYWKNYKDKCYVRSDVSKTLHKLSDKYDLGIVSNFKVKSGVEDLLNSTSIAHYFKNIVVSINVGWRKPNENIYKTALDYFKFKPKEVLFVGDDYINDYVQPRKLGLNSIILDRYNKYKYIKHRISNFYELEYYIK</sequence>
<dbReference type="SFLD" id="SFLDS00003">
    <property type="entry name" value="Haloacid_Dehalogenase"/>
    <property type="match status" value="1"/>
</dbReference>
<dbReference type="Gene3D" id="1.10.150.240">
    <property type="entry name" value="Putative phosphatase, domain 2"/>
    <property type="match status" value="1"/>
</dbReference>
<evidence type="ECO:0000313" key="1">
    <source>
        <dbReference type="EMBL" id="OFI05948.1"/>
    </source>
</evidence>
<dbReference type="EMBL" id="LZFO01000018">
    <property type="protein sequence ID" value="OFI05948.1"/>
    <property type="molecule type" value="Genomic_DNA"/>
</dbReference>
<dbReference type="InterPro" id="IPR041492">
    <property type="entry name" value="HAD_2"/>
</dbReference>
<dbReference type="AlphaFoldDB" id="A0A1E8EYA8"/>
<dbReference type="Pfam" id="PF13419">
    <property type="entry name" value="HAD_2"/>
    <property type="match status" value="1"/>
</dbReference>
<dbReference type="EC" id="3.1.3.18" evidence="1"/>
<protein>
    <submittedName>
        <fullName evidence="1">Phosphoglycolate phosphatase</fullName>
        <ecNumber evidence="1">3.1.3.18</ecNumber>
    </submittedName>
</protein>
<name>A0A1E8EYA8_9CLOT</name>
<keyword evidence="2" id="KW-1185">Reference proteome</keyword>
<dbReference type="NCBIfam" id="TIGR01549">
    <property type="entry name" value="HAD-SF-IA-v1"/>
    <property type="match status" value="1"/>
</dbReference>
<dbReference type="InterPro" id="IPR036412">
    <property type="entry name" value="HAD-like_sf"/>
</dbReference>
<accession>A0A1E8EYA8</accession>
<dbReference type="InterPro" id="IPR023214">
    <property type="entry name" value="HAD_sf"/>
</dbReference>
<dbReference type="InterPro" id="IPR051828">
    <property type="entry name" value="HAD-like_hydrolase_domain"/>
</dbReference>
<dbReference type="PATRIC" id="fig|1121290.3.peg.1407"/>
<proteinExistence type="predicted"/>
<dbReference type="Gene3D" id="3.40.50.1000">
    <property type="entry name" value="HAD superfamily/HAD-like"/>
    <property type="match status" value="1"/>
</dbReference>
<reference evidence="1 2" key="1">
    <citation type="submission" date="2016-06" db="EMBL/GenBank/DDBJ databases">
        <title>Genome sequence of Clostridium acetireducens DSM 10703.</title>
        <authorList>
            <person name="Poehlein A."/>
            <person name="Fluechter S."/>
            <person name="Duerre P."/>
            <person name="Daniel R."/>
        </authorList>
    </citation>
    <scope>NUCLEOTIDE SEQUENCE [LARGE SCALE GENOMIC DNA]</scope>
    <source>
        <strain evidence="1 2">DSM 10703</strain>
    </source>
</reference>
<dbReference type="SFLD" id="SFLDG01129">
    <property type="entry name" value="C1.5:_HAD__Beta-PGM__Phosphata"/>
    <property type="match status" value="1"/>
</dbReference>
<dbReference type="STRING" id="1121290.CLAOCE_14230"/>
<dbReference type="PANTHER" id="PTHR46191:SF2">
    <property type="entry name" value="HALOACID DEHALOGENASE-LIKE HYDROLASE DOMAIN-CONTAINING PROTEIN 3"/>
    <property type="match status" value="1"/>
</dbReference>
<organism evidence="1 2">
    <name type="scientific">Clostridium acetireducens DSM 10703</name>
    <dbReference type="NCBI Taxonomy" id="1121290"/>
    <lineage>
        <taxon>Bacteria</taxon>
        <taxon>Bacillati</taxon>
        <taxon>Bacillota</taxon>
        <taxon>Clostridia</taxon>
        <taxon>Eubacteriales</taxon>
        <taxon>Clostridiaceae</taxon>
        <taxon>Clostridium</taxon>
    </lineage>
</organism>
<dbReference type="InterPro" id="IPR023198">
    <property type="entry name" value="PGP-like_dom2"/>
</dbReference>